<protein>
    <submittedName>
        <fullName evidence="2">Alpha/beta hydrolase</fullName>
    </submittedName>
</protein>
<dbReference type="RefSeq" id="WP_349427208.1">
    <property type="nucleotide sequence ID" value="NZ_CP151632.1"/>
</dbReference>
<gene>
    <name evidence="2" type="ORF">MRBLWS13_000171</name>
</gene>
<dbReference type="Gene3D" id="3.40.50.1820">
    <property type="entry name" value="alpha/beta hydrolase"/>
    <property type="match status" value="1"/>
</dbReference>
<sequence length="310" mass="33354">MLTAFRTPLRTIDAGELTVAYIDAGDPAAEPVVLLHGFPYDIHSYVDVVPLLTDAGYRVLVPSLRGHGPTAFREARTIRSGQQAALGADLLAFIDALQLEQPILAGYDWGARAACVVAALWPERVGGLVSVNGYLIQDISAAGIPLAPGLEAGFWYFWYFATERGRAGLSQDPRGIADVIWRRNSPAWTFDDAHLARAAAAFDNPDYVDVVIHSYRHRLGLEPGAPQHVDVERRLAALPPITVPTITLDGTADGNFPATDGSQHDRFFTGPRQHRQIPDAGHHLPAEAPHAFAEAILDVAEPPGDGAGTP</sequence>
<dbReference type="PANTHER" id="PTHR43798">
    <property type="entry name" value="MONOACYLGLYCEROL LIPASE"/>
    <property type="match status" value="1"/>
</dbReference>
<dbReference type="GO" id="GO:0046464">
    <property type="term" value="P:acylglycerol catabolic process"/>
    <property type="evidence" value="ECO:0007669"/>
    <property type="project" value="TreeGrafter"/>
</dbReference>
<dbReference type="PRINTS" id="PR00412">
    <property type="entry name" value="EPOXHYDRLASE"/>
</dbReference>
<evidence type="ECO:0000259" key="1">
    <source>
        <dbReference type="Pfam" id="PF00561"/>
    </source>
</evidence>
<dbReference type="Pfam" id="PF00561">
    <property type="entry name" value="Abhydrolase_1"/>
    <property type="match status" value="1"/>
</dbReference>
<keyword evidence="2" id="KW-0378">Hydrolase</keyword>
<evidence type="ECO:0000313" key="2">
    <source>
        <dbReference type="EMBL" id="WZO32576.1"/>
    </source>
</evidence>
<name>A0AAU6S6N8_9MICO</name>
<organism evidence="2">
    <name type="scientific">Microbacterium sp. LWS13-1.2</name>
    <dbReference type="NCBI Taxonomy" id="3135264"/>
    <lineage>
        <taxon>Bacteria</taxon>
        <taxon>Bacillati</taxon>
        <taxon>Actinomycetota</taxon>
        <taxon>Actinomycetes</taxon>
        <taxon>Micrococcales</taxon>
        <taxon>Microbacteriaceae</taxon>
        <taxon>Microbacterium</taxon>
    </lineage>
</organism>
<dbReference type="PANTHER" id="PTHR43798:SF33">
    <property type="entry name" value="HYDROLASE, PUTATIVE (AFU_ORTHOLOGUE AFUA_2G14860)-RELATED"/>
    <property type="match status" value="1"/>
</dbReference>
<dbReference type="GO" id="GO:0016020">
    <property type="term" value="C:membrane"/>
    <property type="evidence" value="ECO:0007669"/>
    <property type="project" value="TreeGrafter"/>
</dbReference>
<dbReference type="AlphaFoldDB" id="A0AAU6S6N8"/>
<proteinExistence type="predicted"/>
<feature type="domain" description="AB hydrolase-1" evidence="1">
    <location>
        <begin position="31"/>
        <end position="178"/>
    </location>
</feature>
<dbReference type="InterPro" id="IPR000639">
    <property type="entry name" value="Epox_hydrolase-like"/>
</dbReference>
<dbReference type="InterPro" id="IPR029058">
    <property type="entry name" value="AB_hydrolase_fold"/>
</dbReference>
<dbReference type="GO" id="GO:0047372">
    <property type="term" value="F:monoacylglycerol lipase activity"/>
    <property type="evidence" value="ECO:0007669"/>
    <property type="project" value="TreeGrafter"/>
</dbReference>
<dbReference type="InterPro" id="IPR050266">
    <property type="entry name" value="AB_hydrolase_sf"/>
</dbReference>
<reference evidence="2" key="1">
    <citation type="submission" date="2024-04" db="EMBL/GenBank/DDBJ databases">
        <authorList>
            <person name="Roder T."/>
            <person name="Oberhansli S."/>
            <person name="Kreuzer M."/>
        </authorList>
    </citation>
    <scope>NUCLEOTIDE SEQUENCE</scope>
    <source>
        <strain evidence="2">LWS13-1.2</strain>
    </source>
</reference>
<dbReference type="SUPFAM" id="SSF53474">
    <property type="entry name" value="alpha/beta-Hydrolases"/>
    <property type="match status" value="1"/>
</dbReference>
<dbReference type="InterPro" id="IPR000073">
    <property type="entry name" value="AB_hydrolase_1"/>
</dbReference>
<dbReference type="EMBL" id="CP151632">
    <property type="protein sequence ID" value="WZO32576.1"/>
    <property type="molecule type" value="Genomic_DNA"/>
</dbReference>
<accession>A0AAU6S6N8</accession>